<keyword evidence="4" id="KW-1185">Reference proteome</keyword>
<proteinExistence type="predicted"/>
<accession>A0A6A4JYR4</accession>
<feature type="region of interest" description="Disordered" evidence="1">
    <location>
        <begin position="129"/>
        <end position="176"/>
    </location>
</feature>
<keyword evidence="2" id="KW-1133">Transmembrane helix</keyword>
<comment type="caution">
    <text evidence="3">The sequence shown here is derived from an EMBL/GenBank/DDBJ whole genome shotgun (WGS) entry which is preliminary data.</text>
</comment>
<dbReference type="OrthoDB" id="5948578at2759"/>
<organism evidence="3 4">
    <name type="scientific">Apolygus lucorum</name>
    <name type="common">Small green plant bug</name>
    <name type="synonym">Lygocoris lucorum</name>
    <dbReference type="NCBI Taxonomy" id="248454"/>
    <lineage>
        <taxon>Eukaryota</taxon>
        <taxon>Metazoa</taxon>
        <taxon>Ecdysozoa</taxon>
        <taxon>Arthropoda</taxon>
        <taxon>Hexapoda</taxon>
        <taxon>Insecta</taxon>
        <taxon>Pterygota</taxon>
        <taxon>Neoptera</taxon>
        <taxon>Paraneoptera</taxon>
        <taxon>Hemiptera</taxon>
        <taxon>Heteroptera</taxon>
        <taxon>Panheteroptera</taxon>
        <taxon>Cimicomorpha</taxon>
        <taxon>Miridae</taxon>
        <taxon>Mirini</taxon>
        <taxon>Apolygus</taxon>
    </lineage>
</organism>
<dbReference type="Proteomes" id="UP000466442">
    <property type="component" value="Unassembled WGS sequence"/>
</dbReference>
<evidence type="ECO:0000313" key="3">
    <source>
        <dbReference type="EMBL" id="KAF6212348.1"/>
    </source>
</evidence>
<feature type="region of interest" description="Disordered" evidence="1">
    <location>
        <begin position="221"/>
        <end position="252"/>
    </location>
</feature>
<keyword evidence="2" id="KW-0812">Transmembrane</keyword>
<protein>
    <submittedName>
        <fullName evidence="3">Uncharacterized protein</fullName>
    </submittedName>
</protein>
<name>A0A6A4JYR4_APOLU</name>
<dbReference type="EMBL" id="WIXP02000004">
    <property type="protein sequence ID" value="KAF6212348.1"/>
    <property type="molecule type" value="Genomic_DNA"/>
</dbReference>
<evidence type="ECO:0000313" key="4">
    <source>
        <dbReference type="Proteomes" id="UP000466442"/>
    </source>
</evidence>
<feature type="compositionally biased region" description="Basic and acidic residues" evidence="1">
    <location>
        <begin position="226"/>
        <end position="252"/>
    </location>
</feature>
<sequence length="252" mass="28429">MSQTCTKCNKAVKAFQRLLVYEPVKEPCKMCDRQRPYPSAPPFGTTIKVCSYSEMERICFPKLCDCPCREIPLCPDAKRRERICKAIYWLATLALFAYLFDSGIFRHPVHTTRLTESLKEMIGEMYAKEDAKEEKDAEGSDAKAADAKGKVAKGKDGEDGKDADAKEEDPCKDPKREYDKMTKTYNIANVWNAAVIVVGDMLITLLKLPKYVFAKTMEAINDNTEDANKEKKAEPKKADGNTEEAKKEGDKK</sequence>
<gene>
    <name evidence="3" type="ORF">GE061_012870</name>
</gene>
<feature type="transmembrane region" description="Helical" evidence="2">
    <location>
        <begin position="190"/>
        <end position="208"/>
    </location>
</feature>
<feature type="transmembrane region" description="Helical" evidence="2">
    <location>
        <begin position="86"/>
        <end position="105"/>
    </location>
</feature>
<reference evidence="3" key="1">
    <citation type="journal article" date="2021" name="Mol. Ecol. Resour.">
        <title>Apolygus lucorum genome provides insights into omnivorousness and mesophyll feeding.</title>
        <authorList>
            <person name="Liu Y."/>
            <person name="Liu H."/>
            <person name="Wang H."/>
            <person name="Huang T."/>
            <person name="Liu B."/>
            <person name="Yang B."/>
            <person name="Yin L."/>
            <person name="Li B."/>
            <person name="Zhang Y."/>
            <person name="Zhang S."/>
            <person name="Jiang F."/>
            <person name="Zhang X."/>
            <person name="Ren Y."/>
            <person name="Wang B."/>
            <person name="Wang S."/>
            <person name="Lu Y."/>
            <person name="Wu K."/>
            <person name="Fan W."/>
            <person name="Wang G."/>
        </authorList>
    </citation>
    <scope>NUCLEOTIDE SEQUENCE</scope>
    <source>
        <strain evidence="3">12Hb</strain>
    </source>
</reference>
<evidence type="ECO:0000256" key="1">
    <source>
        <dbReference type="SAM" id="MobiDB-lite"/>
    </source>
</evidence>
<dbReference type="AlphaFoldDB" id="A0A6A4JYR4"/>
<evidence type="ECO:0000256" key="2">
    <source>
        <dbReference type="SAM" id="Phobius"/>
    </source>
</evidence>
<keyword evidence="2" id="KW-0472">Membrane</keyword>